<protein>
    <submittedName>
        <fullName evidence="2">Uncharacterized protein</fullName>
    </submittedName>
</protein>
<dbReference type="AlphaFoldDB" id="A0AAN6T9T1"/>
<keyword evidence="3" id="KW-1185">Reference proteome</keyword>
<feature type="region of interest" description="Disordered" evidence="1">
    <location>
        <begin position="214"/>
        <end position="265"/>
    </location>
</feature>
<feature type="compositionally biased region" description="Polar residues" evidence="1">
    <location>
        <begin position="248"/>
        <end position="265"/>
    </location>
</feature>
<evidence type="ECO:0000256" key="1">
    <source>
        <dbReference type="SAM" id="MobiDB-lite"/>
    </source>
</evidence>
<reference evidence="2" key="1">
    <citation type="journal article" date="2023" name="Mol. Phylogenet. Evol.">
        <title>Genome-scale phylogeny and comparative genomics of the fungal order Sordariales.</title>
        <authorList>
            <person name="Hensen N."/>
            <person name="Bonometti L."/>
            <person name="Westerberg I."/>
            <person name="Brannstrom I.O."/>
            <person name="Guillou S."/>
            <person name="Cros-Aarteil S."/>
            <person name="Calhoun S."/>
            <person name="Haridas S."/>
            <person name="Kuo A."/>
            <person name="Mondo S."/>
            <person name="Pangilinan J."/>
            <person name="Riley R."/>
            <person name="LaButti K."/>
            <person name="Andreopoulos B."/>
            <person name="Lipzen A."/>
            <person name="Chen C."/>
            <person name="Yan M."/>
            <person name="Daum C."/>
            <person name="Ng V."/>
            <person name="Clum A."/>
            <person name="Steindorff A."/>
            <person name="Ohm R.A."/>
            <person name="Martin F."/>
            <person name="Silar P."/>
            <person name="Natvig D.O."/>
            <person name="Lalanne C."/>
            <person name="Gautier V."/>
            <person name="Ament-Velasquez S.L."/>
            <person name="Kruys A."/>
            <person name="Hutchinson M.I."/>
            <person name="Powell A.J."/>
            <person name="Barry K."/>
            <person name="Miller A.N."/>
            <person name="Grigoriev I.V."/>
            <person name="Debuchy R."/>
            <person name="Gladieux P."/>
            <person name="Hiltunen Thoren M."/>
            <person name="Johannesson H."/>
        </authorList>
    </citation>
    <scope>NUCLEOTIDE SEQUENCE</scope>
    <source>
        <strain evidence="2">CBS 508.74</strain>
    </source>
</reference>
<proteinExistence type="predicted"/>
<reference evidence="2" key="2">
    <citation type="submission" date="2023-05" db="EMBL/GenBank/DDBJ databases">
        <authorList>
            <consortium name="Lawrence Berkeley National Laboratory"/>
            <person name="Steindorff A."/>
            <person name="Hensen N."/>
            <person name="Bonometti L."/>
            <person name="Westerberg I."/>
            <person name="Brannstrom I.O."/>
            <person name="Guillou S."/>
            <person name="Cros-Aarteil S."/>
            <person name="Calhoun S."/>
            <person name="Haridas S."/>
            <person name="Kuo A."/>
            <person name="Mondo S."/>
            <person name="Pangilinan J."/>
            <person name="Riley R."/>
            <person name="Labutti K."/>
            <person name="Andreopoulos B."/>
            <person name="Lipzen A."/>
            <person name="Chen C."/>
            <person name="Yanf M."/>
            <person name="Daum C."/>
            <person name="Ng V."/>
            <person name="Clum A."/>
            <person name="Ohm R."/>
            <person name="Martin F."/>
            <person name="Silar P."/>
            <person name="Natvig D."/>
            <person name="Lalanne C."/>
            <person name="Gautier V."/>
            <person name="Ament-Velasquez S.L."/>
            <person name="Kruys A."/>
            <person name="Hutchinson M.I."/>
            <person name="Powell A.J."/>
            <person name="Barry K."/>
            <person name="Miller A.N."/>
            <person name="Grigoriev I.V."/>
            <person name="Debuchy R."/>
            <person name="Gladieux P."/>
            <person name="Thoren M.H."/>
            <person name="Johannesson H."/>
        </authorList>
    </citation>
    <scope>NUCLEOTIDE SEQUENCE</scope>
    <source>
        <strain evidence="2">CBS 508.74</strain>
    </source>
</reference>
<dbReference type="GeneID" id="89933386"/>
<dbReference type="EMBL" id="MU853355">
    <property type="protein sequence ID" value="KAK4109601.1"/>
    <property type="molecule type" value="Genomic_DNA"/>
</dbReference>
<evidence type="ECO:0000313" key="2">
    <source>
        <dbReference type="EMBL" id="KAK4109601.1"/>
    </source>
</evidence>
<dbReference type="RefSeq" id="XP_064667171.1">
    <property type="nucleotide sequence ID" value="XM_064809263.1"/>
</dbReference>
<accession>A0AAN6T9T1</accession>
<organism evidence="2 3">
    <name type="scientific">Canariomyces notabilis</name>
    <dbReference type="NCBI Taxonomy" id="2074819"/>
    <lineage>
        <taxon>Eukaryota</taxon>
        <taxon>Fungi</taxon>
        <taxon>Dikarya</taxon>
        <taxon>Ascomycota</taxon>
        <taxon>Pezizomycotina</taxon>
        <taxon>Sordariomycetes</taxon>
        <taxon>Sordariomycetidae</taxon>
        <taxon>Sordariales</taxon>
        <taxon>Chaetomiaceae</taxon>
        <taxon>Canariomyces</taxon>
    </lineage>
</organism>
<feature type="compositionally biased region" description="Polar residues" evidence="1">
    <location>
        <begin position="216"/>
        <end position="235"/>
    </location>
</feature>
<dbReference type="Proteomes" id="UP001302812">
    <property type="component" value="Unassembled WGS sequence"/>
</dbReference>
<name>A0AAN6T9T1_9PEZI</name>
<comment type="caution">
    <text evidence="2">The sequence shown here is derived from an EMBL/GenBank/DDBJ whole genome shotgun (WGS) entry which is preliminary data.</text>
</comment>
<evidence type="ECO:0000313" key="3">
    <source>
        <dbReference type="Proteomes" id="UP001302812"/>
    </source>
</evidence>
<sequence length="265" mass="30677">MMCCEVVGVEGIKRTMWGEENGIWHTRWLSVNLVNAPQSCRVLKDGINTWYASQNSFPRTLRNTSYVQRTRHIPAMTDKLLREKTEERTVESRSYTYLYKQVTQEYLPHLRHLLPLANRSKRFCIHPKPKPKGKPGTLQTSQRHHRPCPHICIVSEKQSRRSISRHPKPFVQFLWFCLSSRPGKTLSYTRQTTLNHCLARLLAPFSFFKSRPHITKTPSVQGKENKVTNQNPSRTSKFKRQAKGGGISNQTSRPSLPSSQIVYAH</sequence>
<gene>
    <name evidence="2" type="ORF">N656DRAFT_330074</name>
</gene>